<dbReference type="SUPFAM" id="SSF55785">
    <property type="entry name" value="PYP-like sensor domain (PAS domain)"/>
    <property type="match status" value="2"/>
</dbReference>
<feature type="domain" description="Response regulatory" evidence="11">
    <location>
        <begin position="456"/>
        <end position="573"/>
    </location>
</feature>
<evidence type="ECO:0000259" key="11">
    <source>
        <dbReference type="PROSITE" id="PS50110"/>
    </source>
</evidence>
<dbReference type="PANTHER" id="PTHR43065:SF42">
    <property type="entry name" value="TWO-COMPONENT SENSOR PPRA"/>
    <property type="match status" value="1"/>
</dbReference>
<dbReference type="SUPFAM" id="SSF47384">
    <property type="entry name" value="Homodimeric domain of signal transducing histidine kinase"/>
    <property type="match status" value="1"/>
</dbReference>
<keyword evidence="7" id="KW-0067">ATP-binding</keyword>
<dbReference type="EMBL" id="DPPF01000076">
    <property type="protein sequence ID" value="HCW92776.1"/>
    <property type="molecule type" value="Genomic_DNA"/>
</dbReference>
<accession>A0A3D5QAD2</accession>
<keyword evidence="3" id="KW-0597">Phosphoprotein</keyword>
<keyword evidence="6" id="KW-0418">Kinase</keyword>
<feature type="domain" description="PAS" evidence="12">
    <location>
        <begin position="77"/>
        <end position="131"/>
    </location>
</feature>
<evidence type="ECO:0000259" key="10">
    <source>
        <dbReference type="PROSITE" id="PS50109"/>
    </source>
</evidence>
<protein>
    <recommendedName>
        <fullName evidence="2">histidine kinase</fullName>
        <ecNumber evidence="2">2.7.13.3</ecNumber>
    </recommendedName>
</protein>
<dbReference type="CDD" id="cd00130">
    <property type="entry name" value="PAS"/>
    <property type="match status" value="1"/>
</dbReference>
<evidence type="ECO:0000313" key="14">
    <source>
        <dbReference type="Proteomes" id="UP000262325"/>
    </source>
</evidence>
<comment type="caution">
    <text evidence="13">The sequence shown here is derived from an EMBL/GenBank/DDBJ whole genome shotgun (WGS) entry which is preliminary data.</text>
</comment>
<dbReference type="InterPro" id="IPR036890">
    <property type="entry name" value="HATPase_C_sf"/>
</dbReference>
<dbReference type="Gene3D" id="3.30.450.20">
    <property type="entry name" value="PAS domain"/>
    <property type="match status" value="2"/>
</dbReference>
<dbReference type="Pfam" id="PF13426">
    <property type="entry name" value="PAS_9"/>
    <property type="match status" value="1"/>
</dbReference>
<dbReference type="AlphaFoldDB" id="A0A3D5QAD2"/>
<dbReference type="Gene3D" id="1.10.287.130">
    <property type="match status" value="1"/>
</dbReference>
<keyword evidence="8" id="KW-0902">Two-component regulatory system</keyword>
<evidence type="ECO:0000256" key="6">
    <source>
        <dbReference type="ARBA" id="ARBA00022777"/>
    </source>
</evidence>
<dbReference type="Gene3D" id="3.30.565.10">
    <property type="entry name" value="Histidine kinase-like ATPase, C-terminal domain"/>
    <property type="match status" value="1"/>
</dbReference>
<evidence type="ECO:0000313" key="13">
    <source>
        <dbReference type="EMBL" id="HCW92776.1"/>
    </source>
</evidence>
<dbReference type="PANTHER" id="PTHR43065">
    <property type="entry name" value="SENSOR HISTIDINE KINASE"/>
    <property type="match status" value="1"/>
</dbReference>
<evidence type="ECO:0000259" key="12">
    <source>
        <dbReference type="PROSITE" id="PS50112"/>
    </source>
</evidence>
<dbReference type="SUPFAM" id="SSF55874">
    <property type="entry name" value="ATPase domain of HSP90 chaperone/DNA topoisomerase II/histidine kinase"/>
    <property type="match status" value="1"/>
</dbReference>
<dbReference type="CDD" id="cd00082">
    <property type="entry name" value="HisKA"/>
    <property type="match status" value="1"/>
</dbReference>
<keyword evidence="5" id="KW-0547">Nucleotide-binding</keyword>
<dbReference type="InterPro" id="IPR036097">
    <property type="entry name" value="HisK_dim/P_sf"/>
</dbReference>
<gene>
    <name evidence="13" type="ORF">DHM44_03750</name>
</gene>
<evidence type="ECO:0000256" key="1">
    <source>
        <dbReference type="ARBA" id="ARBA00000085"/>
    </source>
</evidence>
<evidence type="ECO:0000256" key="4">
    <source>
        <dbReference type="ARBA" id="ARBA00022679"/>
    </source>
</evidence>
<evidence type="ECO:0000256" key="9">
    <source>
        <dbReference type="PROSITE-ProRule" id="PRU00169"/>
    </source>
</evidence>
<dbReference type="NCBIfam" id="TIGR00229">
    <property type="entry name" value="sensory_box"/>
    <property type="match status" value="1"/>
</dbReference>
<evidence type="ECO:0000256" key="5">
    <source>
        <dbReference type="ARBA" id="ARBA00022741"/>
    </source>
</evidence>
<dbReference type="SMART" id="SM00091">
    <property type="entry name" value="PAS"/>
    <property type="match status" value="1"/>
</dbReference>
<reference evidence="13 14" key="1">
    <citation type="journal article" date="2018" name="Nat. Biotechnol.">
        <title>A standardized bacterial taxonomy based on genome phylogeny substantially revises the tree of life.</title>
        <authorList>
            <person name="Parks D.H."/>
            <person name="Chuvochina M."/>
            <person name="Waite D.W."/>
            <person name="Rinke C."/>
            <person name="Skarshewski A."/>
            <person name="Chaumeil P.A."/>
            <person name="Hugenholtz P."/>
        </authorList>
    </citation>
    <scope>NUCLEOTIDE SEQUENCE [LARGE SCALE GENOMIC DNA]</scope>
    <source>
        <strain evidence="13">UBA8672</strain>
    </source>
</reference>
<dbReference type="InterPro" id="IPR003661">
    <property type="entry name" value="HisK_dim/P_dom"/>
</dbReference>
<dbReference type="PROSITE" id="PS50110">
    <property type="entry name" value="RESPONSE_REGULATORY"/>
    <property type="match status" value="1"/>
</dbReference>
<dbReference type="PRINTS" id="PR00344">
    <property type="entry name" value="BCTRLSENSOR"/>
</dbReference>
<comment type="catalytic activity">
    <reaction evidence="1">
        <text>ATP + protein L-histidine = ADP + protein N-phospho-L-histidine.</text>
        <dbReference type="EC" id="2.7.13.3"/>
    </reaction>
</comment>
<comment type="caution">
    <text evidence="9">Lacks conserved residue(s) required for the propagation of feature annotation.</text>
</comment>
<evidence type="ECO:0000256" key="3">
    <source>
        <dbReference type="ARBA" id="ARBA00022553"/>
    </source>
</evidence>
<feature type="non-terminal residue" evidence="13">
    <location>
        <position position="1"/>
    </location>
</feature>
<evidence type="ECO:0000256" key="2">
    <source>
        <dbReference type="ARBA" id="ARBA00012438"/>
    </source>
</evidence>
<evidence type="ECO:0000256" key="8">
    <source>
        <dbReference type="ARBA" id="ARBA00023012"/>
    </source>
</evidence>
<proteinExistence type="predicted"/>
<dbReference type="PROSITE" id="PS50112">
    <property type="entry name" value="PAS"/>
    <property type="match status" value="1"/>
</dbReference>
<evidence type="ECO:0000256" key="7">
    <source>
        <dbReference type="ARBA" id="ARBA00022840"/>
    </source>
</evidence>
<dbReference type="InterPro" id="IPR003594">
    <property type="entry name" value="HATPase_dom"/>
</dbReference>
<dbReference type="Proteomes" id="UP000262325">
    <property type="component" value="Unassembled WGS sequence"/>
</dbReference>
<dbReference type="InterPro" id="IPR001789">
    <property type="entry name" value="Sig_transdc_resp-reg_receiver"/>
</dbReference>
<dbReference type="InterPro" id="IPR011006">
    <property type="entry name" value="CheY-like_superfamily"/>
</dbReference>
<dbReference type="SMART" id="SM00387">
    <property type="entry name" value="HATPase_c"/>
    <property type="match status" value="1"/>
</dbReference>
<dbReference type="InterPro" id="IPR013767">
    <property type="entry name" value="PAS_fold"/>
</dbReference>
<dbReference type="InterPro" id="IPR000014">
    <property type="entry name" value="PAS"/>
</dbReference>
<keyword evidence="4" id="KW-0808">Transferase</keyword>
<dbReference type="InterPro" id="IPR004358">
    <property type="entry name" value="Sig_transdc_His_kin-like_C"/>
</dbReference>
<organism evidence="13 14">
    <name type="scientific">Flexistipes sinusarabici</name>
    <dbReference type="NCBI Taxonomy" id="2352"/>
    <lineage>
        <taxon>Bacteria</taxon>
        <taxon>Pseudomonadati</taxon>
        <taxon>Deferribacterota</taxon>
        <taxon>Deferribacteres</taxon>
        <taxon>Deferribacterales</taxon>
        <taxon>Flexistipitaceae</taxon>
        <taxon>Flexistipes</taxon>
    </lineage>
</organism>
<dbReference type="Pfam" id="PF00989">
    <property type="entry name" value="PAS"/>
    <property type="match status" value="1"/>
</dbReference>
<dbReference type="GO" id="GO:0000155">
    <property type="term" value="F:phosphorelay sensor kinase activity"/>
    <property type="evidence" value="ECO:0007669"/>
    <property type="project" value="InterPro"/>
</dbReference>
<name>A0A3D5QAD2_FLESI</name>
<sequence>PDKQPDGRDSFESYNEIIDEIYRKNGSRKFEWVHLKHDGTPVHTSTVLAFIEPQNFILCTWRDITKRVEAEQALAYEKNKLSAMLESIKDAVIIVDLDCNVVYTNNAFTKITGLSGDEVLGKNFDNLLSFYELNSGKAEIFSTKNVLHSGKSYSNLSGLKIIDRQGVERIVSKVITPICQDGERLTGVVVVLRDVTDNVIFQQKKSKLESLQSIAVFTGSMAHEFNNILTGILTNTYLAKQYCDNDRAAEFISKIEQSVFQATKTTNNLLKYTQTGTLRKNTANIYEIVKDISDVVFADSRITVNIDKSSELWDVDIDKVKISQVFNSIFLNAKQSIKDDASGRVDVKISNVFMNKQNDYDLKEGKYLCVDITDNGTGVPRDIRTKIFEPYFTTRKNNNGLGLFHSRNIVLNHGGKVILNSEENKGTTFSVFLPAFDDHFSSAEDMKSLGDDNSLRFMIVDENVQDRESLKNVLEFLGYSVVSVAGYTEASKHIRAGENYEFIITAIRSDSCMDFEKFLLSVKDFLEDSSVVIASERAEESCFQSFENDEKIAGAIHKPYKMEELERIIKSVRQ</sequence>
<dbReference type="SUPFAM" id="SSF52172">
    <property type="entry name" value="CheY-like"/>
    <property type="match status" value="1"/>
</dbReference>
<dbReference type="EC" id="2.7.13.3" evidence="2"/>
<dbReference type="Gene3D" id="3.40.50.2300">
    <property type="match status" value="1"/>
</dbReference>
<dbReference type="InterPro" id="IPR005467">
    <property type="entry name" value="His_kinase_dom"/>
</dbReference>
<dbReference type="Pfam" id="PF02518">
    <property type="entry name" value="HATPase_c"/>
    <property type="match status" value="1"/>
</dbReference>
<dbReference type="PROSITE" id="PS50109">
    <property type="entry name" value="HIS_KIN"/>
    <property type="match status" value="1"/>
</dbReference>
<dbReference type="InterPro" id="IPR035965">
    <property type="entry name" value="PAS-like_dom_sf"/>
</dbReference>
<feature type="domain" description="Histidine kinase" evidence="10">
    <location>
        <begin position="220"/>
        <end position="437"/>
    </location>
</feature>